<reference evidence="1 2" key="1">
    <citation type="submission" date="2021-06" db="EMBL/GenBank/DDBJ databases">
        <authorList>
            <person name="Palmer J.M."/>
        </authorList>
    </citation>
    <scope>NUCLEOTIDE SEQUENCE [LARGE SCALE GENOMIC DNA]</scope>
    <source>
        <strain evidence="2">if_2019</strain>
        <tissue evidence="1">Muscle</tissue>
    </source>
</reference>
<dbReference type="EMBL" id="JAHRIQ010046673">
    <property type="protein sequence ID" value="MEQ2235767.1"/>
    <property type="molecule type" value="Genomic_DNA"/>
</dbReference>
<comment type="caution">
    <text evidence="1">The sequence shown here is derived from an EMBL/GenBank/DDBJ whole genome shotgun (WGS) entry which is preliminary data.</text>
</comment>
<proteinExistence type="predicted"/>
<protein>
    <submittedName>
        <fullName evidence="1">Uncharacterized protein</fullName>
    </submittedName>
</protein>
<dbReference type="Proteomes" id="UP001482620">
    <property type="component" value="Unassembled WGS sequence"/>
</dbReference>
<evidence type="ECO:0000313" key="2">
    <source>
        <dbReference type="Proteomes" id="UP001482620"/>
    </source>
</evidence>
<evidence type="ECO:0000313" key="1">
    <source>
        <dbReference type="EMBL" id="MEQ2235767.1"/>
    </source>
</evidence>
<sequence>MTRGQPDPPQSYPLVQSPVLTWPVLMTLISRVTLVSKRQLTQHSASSQKNSYTKMTVIDHFYHLGTVGEAGSNIPFKQILLVAIHAESMKEVMVYLLAFGFNNW</sequence>
<keyword evidence="2" id="KW-1185">Reference proteome</keyword>
<organism evidence="1 2">
    <name type="scientific">Ilyodon furcidens</name>
    <name type="common">goldbreast splitfin</name>
    <dbReference type="NCBI Taxonomy" id="33524"/>
    <lineage>
        <taxon>Eukaryota</taxon>
        <taxon>Metazoa</taxon>
        <taxon>Chordata</taxon>
        <taxon>Craniata</taxon>
        <taxon>Vertebrata</taxon>
        <taxon>Euteleostomi</taxon>
        <taxon>Actinopterygii</taxon>
        <taxon>Neopterygii</taxon>
        <taxon>Teleostei</taxon>
        <taxon>Neoteleostei</taxon>
        <taxon>Acanthomorphata</taxon>
        <taxon>Ovalentaria</taxon>
        <taxon>Atherinomorphae</taxon>
        <taxon>Cyprinodontiformes</taxon>
        <taxon>Goodeidae</taxon>
        <taxon>Ilyodon</taxon>
    </lineage>
</organism>
<name>A0ABV0TTY5_9TELE</name>
<accession>A0ABV0TTY5</accession>
<gene>
    <name evidence="1" type="ORF">ILYODFUR_005616</name>
</gene>